<dbReference type="Proteomes" id="UP000039046">
    <property type="component" value="Unassembled WGS sequence"/>
</dbReference>
<feature type="region of interest" description="Disordered" evidence="2">
    <location>
        <begin position="355"/>
        <end position="391"/>
    </location>
</feature>
<proteinExistence type="predicted"/>
<evidence type="ECO:0000313" key="3">
    <source>
        <dbReference type="EMBL" id="CEJ80634.1"/>
    </source>
</evidence>
<accession>A0A0A1T5Q2</accession>
<reference evidence="3 4" key="1">
    <citation type="journal article" date="2015" name="Genome Announc.">
        <title>Draft Genome Sequence and Gene Annotation of the Entomopathogenic Fungus Verticillium hemipterigenum.</title>
        <authorList>
            <person name="Horn F."/>
            <person name="Habel A."/>
            <person name="Scharf D.H."/>
            <person name="Dworschak J."/>
            <person name="Brakhage A.A."/>
            <person name="Guthke R."/>
            <person name="Hertweck C."/>
            <person name="Linde J."/>
        </authorList>
    </citation>
    <scope>NUCLEOTIDE SEQUENCE [LARGE SCALE GENOMIC DNA]</scope>
</reference>
<name>A0A0A1T5Q2_9HYPO</name>
<feature type="compositionally biased region" description="Low complexity" evidence="2">
    <location>
        <begin position="1"/>
        <end position="15"/>
    </location>
</feature>
<evidence type="ECO:0000256" key="1">
    <source>
        <dbReference type="SAM" id="Coils"/>
    </source>
</evidence>
<dbReference type="AlphaFoldDB" id="A0A0A1T5Q2"/>
<feature type="compositionally biased region" description="Polar residues" evidence="2">
    <location>
        <begin position="53"/>
        <end position="79"/>
    </location>
</feature>
<feature type="region of interest" description="Disordered" evidence="2">
    <location>
        <begin position="174"/>
        <end position="202"/>
    </location>
</feature>
<keyword evidence="4" id="KW-1185">Reference proteome</keyword>
<dbReference type="HOGENOM" id="CLU_057150_0_0_1"/>
<gene>
    <name evidence="3" type="ORF">VHEMI00807</name>
</gene>
<protein>
    <submittedName>
        <fullName evidence="3">Uncharacterized protein</fullName>
    </submittedName>
</protein>
<feature type="region of interest" description="Disordered" evidence="2">
    <location>
        <begin position="1"/>
        <end position="133"/>
    </location>
</feature>
<feature type="compositionally biased region" description="Low complexity" evidence="2">
    <location>
        <begin position="90"/>
        <end position="109"/>
    </location>
</feature>
<feature type="compositionally biased region" description="Basic and acidic residues" evidence="2">
    <location>
        <begin position="174"/>
        <end position="189"/>
    </location>
</feature>
<feature type="coiled-coil region" evidence="1">
    <location>
        <begin position="287"/>
        <end position="314"/>
    </location>
</feature>
<dbReference type="OrthoDB" id="4448936at2759"/>
<evidence type="ECO:0000313" key="4">
    <source>
        <dbReference type="Proteomes" id="UP000039046"/>
    </source>
</evidence>
<organism evidence="3 4">
    <name type="scientific">[Torrubiella] hemipterigena</name>
    <dbReference type="NCBI Taxonomy" id="1531966"/>
    <lineage>
        <taxon>Eukaryota</taxon>
        <taxon>Fungi</taxon>
        <taxon>Dikarya</taxon>
        <taxon>Ascomycota</taxon>
        <taxon>Pezizomycotina</taxon>
        <taxon>Sordariomycetes</taxon>
        <taxon>Hypocreomycetidae</taxon>
        <taxon>Hypocreales</taxon>
        <taxon>Clavicipitaceae</taxon>
        <taxon>Clavicipitaceae incertae sedis</taxon>
        <taxon>'Torrubiella' clade</taxon>
    </lineage>
</organism>
<dbReference type="EMBL" id="CDHN01000001">
    <property type="protein sequence ID" value="CEJ80634.1"/>
    <property type="molecule type" value="Genomic_DNA"/>
</dbReference>
<feature type="compositionally biased region" description="Polar residues" evidence="2">
    <location>
        <begin position="358"/>
        <end position="370"/>
    </location>
</feature>
<evidence type="ECO:0000256" key="2">
    <source>
        <dbReference type="SAM" id="MobiDB-lite"/>
    </source>
</evidence>
<sequence>MSSPDSSPLPRSSSPLEGMSTSPDEQHQQHQESSQTTDAMNRGRPRYRHPQQLHPSFTLPTDPSLSSARHTKCPSCTSSLDERGFNEDGLSPPLLSSPSIASSLSFSTPGSAGSLRRRLSRSTLHDQDHDRDSLAQRQHLAKRLSFLAQRLAFEDDIDEAAITEQIEDMERTFARSSHTKWDDKQDAKLRSPRTPRTSSDFGSIISSPVSDLIRAEMTQMSLRAIREQEEERARELYQPESTITVRQAVKIISETNKLNDEMEIICANLQARQEETDHINSLLIERTERAAERIVFLQNRIEHLDQELKENDEELFYLGINLQGVYALMPRHPDEALVRGVEICQQEYADIKERRAQRTNQRVLSNSSQPHLKKPPQGDITPKQHFTITRG</sequence>
<keyword evidence="1" id="KW-0175">Coiled coil</keyword>
<feature type="compositionally biased region" description="Basic and acidic residues" evidence="2">
    <location>
        <begin position="123"/>
        <end position="133"/>
    </location>
</feature>
<dbReference type="STRING" id="1531966.A0A0A1T5Q2"/>